<keyword evidence="3" id="KW-1185">Reference proteome</keyword>
<accession>A0A6I8M7J6</accession>
<evidence type="ECO:0000256" key="1">
    <source>
        <dbReference type="SAM" id="Phobius"/>
    </source>
</evidence>
<dbReference type="AlphaFoldDB" id="A0A6I8M7J6"/>
<dbReference type="EMBL" id="CABVGP010000004">
    <property type="protein sequence ID" value="VVJ24900.1"/>
    <property type="molecule type" value="Genomic_DNA"/>
</dbReference>
<keyword evidence="1" id="KW-1133">Transmembrane helix</keyword>
<reference evidence="2 3" key="1">
    <citation type="submission" date="2019-09" db="EMBL/GenBank/DDBJ databases">
        <authorList>
            <person name="Leyn A S."/>
        </authorList>
    </citation>
    <scope>NUCLEOTIDE SEQUENCE [LARGE SCALE GENOMIC DNA]</scope>
    <source>
        <strain evidence="2">AA231_1</strain>
    </source>
</reference>
<name>A0A6I8M7J6_9PSEU</name>
<sequence>MIQVARAVAGIGFVPAVSPRRFRLGVRVLATAAAAIGATQLVAAVVNAAPASAALGLCLLTTPLVLRTPETAA</sequence>
<organism evidence="2 3">
    <name type="scientific">Amycolatopsis camponoti</name>
    <dbReference type="NCBI Taxonomy" id="2606593"/>
    <lineage>
        <taxon>Bacteria</taxon>
        <taxon>Bacillati</taxon>
        <taxon>Actinomycetota</taxon>
        <taxon>Actinomycetes</taxon>
        <taxon>Pseudonocardiales</taxon>
        <taxon>Pseudonocardiaceae</taxon>
        <taxon>Amycolatopsis</taxon>
    </lineage>
</organism>
<evidence type="ECO:0000313" key="2">
    <source>
        <dbReference type="EMBL" id="VVJ24900.1"/>
    </source>
</evidence>
<dbReference type="Proteomes" id="UP000399805">
    <property type="component" value="Unassembled WGS sequence"/>
</dbReference>
<feature type="transmembrane region" description="Helical" evidence="1">
    <location>
        <begin position="24"/>
        <end position="42"/>
    </location>
</feature>
<keyword evidence="1" id="KW-0812">Transmembrane</keyword>
<keyword evidence="1" id="KW-0472">Membrane</keyword>
<evidence type="ECO:0000313" key="3">
    <source>
        <dbReference type="Proteomes" id="UP000399805"/>
    </source>
</evidence>
<proteinExistence type="predicted"/>
<gene>
    <name evidence="2" type="ORF">AA23TX_09659</name>
</gene>
<protein>
    <submittedName>
        <fullName evidence="2">Uncharacterized protein</fullName>
    </submittedName>
</protein>